<feature type="region of interest" description="Disordered" evidence="1">
    <location>
        <begin position="332"/>
        <end position="388"/>
    </location>
</feature>
<evidence type="ECO:0000256" key="1">
    <source>
        <dbReference type="SAM" id="MobiDB-lite"/>
    </source>
</evidence>
<reference evidence="2" key="1">
    <citation type="submission" date="2021-05" db="EMBL/GenBank/DDBJ databases">
        <authorList>
            <person name="Stam R."/>
        </authorList>
    </citation>
    <scope>NUCLEOTIDE SEQUENCE</scope>
    <source>
        <strain evidence="2">CS162</strain>
    </source>
</reference>
<dbReference type="AlphaFoldDB" id="A0A8J2HXZ2"/>
<evidence type="ECO:0008006" key="4">
    <source>
        <dbReference type="Google" id="ProtNLM"/>
    </source>
</evidence>
<feature type="compositionally biased region" description="Polar residues" evidence="1">
    <location>
        <begin position="524"/>
        <end position="533"/>
    </location>
</feature>
<dbReference type="Gene3D" id="3.30.40.10">
    <property type="entry name" value="Zinc/RING finger domain, C3HC4 (zinc finger)"/>
    <property type="match status" value="1"/>
</dbReference>
<protein>
    <recommendedName>
        <fullName evidence="4">Zinc finger PHD-type domain-containing protein</fullName>
    </recommendedName>
</protein>
<feature type="region of interest" description="Disordered" evidence="1">
    <location>
        <begin position="503"/>
        <end position="569"/>
    </location>
</feature>
<feature type="compositionally biased region" description="Polar residues" evidence="1">
    <location>
        <begin position="336"/>
        <end position="350"/>
    </location>
</feature>
<comment type="caution">
    <text evidence="2">The sequence shown here is derived from an EMBL/GenBank/DDBJ whole genome shotgun (WGS) entry which is preliminary data.</text>
</comment>
<evidence type="ECO:0000313" key="3">
    <source>
        <dbReference type="Proteomes" id="UP000676310"/>
    </source>
</evidence>
<feature type="region of interest" description="Disordered" evidence="1">
    <location>
        <begin position="781"/>
        <end position="803"/>
    </location>
</feature>
<proteinExistence type="predicted"/>
<dbReference type="CDD" id="cd15489">
    <property type="entry name" value="PHD_SF"/>
    <property type="match status" value="1"/>
</dbReference>
<feature type="compositionally biased region" description="Low complexity" evidence="1">
    <location>
        <begin position="358"/>
        <end position="368"/>
    </location>
</feature>
<dbReference type="SUPFAM" id="SSF57903">
    <property type="entry name" value="FYVE/PHD zinc finger"/>
    <property type="match status" value="1"/>
</dbReference>
<dbReference type="InterPro" id="IPR013083">
    <property type="entry name" value="Znf_RING/FYVE/PHD"/>
</dbReference>
<dbReference type="EMBL" id="CAJRGZ010000015">
    <property type="protein sequence ID" value="CAG5143063.1"/>
    <property type="molecule type" value="Genomic_DNA"/>
</dbReference>
<dbReference type="GeneID" id="67012592"/>
<dbReference type="RefSeq" id="XP_043164807.1">
    <property type="nucleotide sequence ID" value="XM_043308872.1"/>
</dbReference>
<name>A0A8J2HXZ2_9PLEO</name>
<evidence type="ECO:0000313" key="2">
    <source>
        <dbReference type="EMBL" id="CAG5143063.1"/>
    </source>
</evidence>
<feature type="compositionally biased region" description="Acidic residues" evidence="1">
    <location>
        <begin position="781"/>
        <end position="796"/>
    </location>
</feature>
<accession>A0A8J2HXZ2</accession>
<sequence>MASPGELSPNKPSEGFYTCQDDLWSAHFLFPKVGEVTGQAFYLHLQNWGIELPVLHGGYEQFLKLQALFWRKSTGVNELDHESPGPSNVTQAHRWTDDQDLAEHIRHVTHALEGRGSGKIYQTKGDLIFVVHDDSEKYCSNLSCPGAGSKAAERLESSLAITLEPLLDWGTVKPASDVRVASDRIFAFRRNGPRMNDPLWTQQVKKLVPKQTRTYCLNCLEELMNRQAEAQFIIDRSVGYPRGAGNHYYSVQPIQRPSSKSELYDLREGGEFVDDSSSEGLVSSTAGSLHLDGVADGISYAKSRDYTSTKTNVQECSWTAEDNLFLVGDTVGGKGSSRSQRLSRSFTAPSGPTRVDSIHSQLSSSSYSHYPVPLNNSRPPTPETSRTSTFVYRDPTSARQTLLKESVPDFGSSTHRFGSSTHRFGREIDTNAVRRFFTNHRIRRENMSKAKDTNTRNSDIRNFFTPVNHLRPVTPKRAVKTKNVHYGESDLSDAVSDIAKEIDDSDAPDAEYTPVKNKGKARSKSVSPKNRTLSPKKKTSSPPSKPIEKAQPSHVPVYRKRDPATDNSPPFGVAQAAFEAHYQHTPSKSDLICSCRKPARTNEVLITQCVNKDCKVRWYHKDCLSTRGKLQARHGTYLCEQCQNEKHYTDLSRANGWTTKKLVQDEIGMPFTGQEMAGTLGNTGNFRAITNPYGLATTTATASATTLSPFAKPFTPGGMTATGAAALGRLAVGSEPSLGLETSRPYFVTEAYTRGGEHRRLADEEYENAQIHVYGCQSDEWDEEMDEGDEEEDEDACQAHYPL</sequence>
<dbReference type="OrthoDB" id="5411773at2759"/>
<dbReference type="InterPro" id="IPR011011">
    <property type="entry name" value="Znf_FYVE_PHD"/>
</dbReference>
<dbReference type="Proteomes" id="UP000676310">
    <property type="component" value="Unassembled WGS sequence"/>
</dbReference>
<organism evidence="2 3">
    <name type="scientific">Alternaria atra</name>
    <dbReference type="NCBI Taxonomy" id="119953"/>
    <lineage>
        <taxon>Eukaryota</taxon>
        <taxon>Fungi</taxon>
        <taxon>Dikarya</taxon>
        <taxon>Ascomycota</taxon>
        <taxon>Pezizomycotina</taxon>
        <taxon>Dothideomycetes</taxon>
        <taxon>Pleosporomycetidae</taxon>
        <taxon>Pleosporales</taxon>
        <taxon>Pleosporineae</taxon>
        <taxon>Pleosporaceae</taxon>
        <taxon>Alternaria</taxon>
        <taxon>Alternaria sect. Ulocladioides</taxon>
    </lineage>
</organism>
<keyword evidence="3" id="KW-1185">Reference proteome</keyword>
<gene>
    <name evidence="2" type="ORF">ALTATR162_LOCUS1276</name>
</gene>